<keyword evidence="2" id="KW-1185">Reference proteome</keyword>
<dbReference type="EMBL" id="KB467832">
    <property type="protein sequence ID" value="PCH34586.1"/>
    <property type="molecule type" value="Genomic_DNA"/>
</dbReference>
<evidence type="ECO:0000313" key="2">
    <source>
        <dbReference type="Proteomes" id="UP000218811"/>
    </source>
</evidence>
<name>A0A2H3IXA1_WOLCO</name>
<protein>
    <submittedName>
        <fullName evidence="1">Uncharacterized protein</fullName>
    </submittedName>
</protein>
<organism evidence="1 2">
    <name type="scientific">Wolfiporia cocos (strain MD-104)</name>
    <name type="common">Brown rot fungus</name>
    <dbReference type="NCBI Taxonomy" id="742152"/>
    <lineage>
        <taxon>Eukaryota</taxon>
        <taxon>Fungi</taxon>
        <taxon>Dikarya</taxon>
        <taxon>Basidiomycota</taxon>
        <taxon>Agaricomycotina</taxon>
        <taxon>Agaricomycetes</taxon>
        <taxon>Polyporales</taxon>
        <taxon>Phaeolaceae</taxon>
        <taxon>Wolfiporia</taxon>
    </lineage>
</organism>
<dbReference type="AlphaFoldDB" id="A0A2H3IXA1"/>
<reference evidence="1 2" key="1">
    <citation type="journal article" date="2012" name="Science">
        <title>The Paleozoic origin of enzymatic lignin decomposition reconstructed from 31 fungal genomes.</title>
        <authorList>
            <person name="Floudas D."/>
            <person name="Binder M."/>
            <person name="Riley R."/>
            <person name="Barry K."/>
            <person name="Blanchette R.A."/>
            <person name="Henrissat B."/>
            <person name="Martinez A.T."/>
            <person name="Otillar R."/>
            <person name="Spatafora J.W."/>
            <person name="Yadav J.S."/>
            <person name="Aerts A."/>
            <person name="Benoit I."/>
            <person name="Boyd A."/>
            <person name="Carlson A."/>
            <person name="Copeland A."/>
            <person name="Coutinho P.M."/>
            <person name="de Vries R.P."/>
            <person name="Ferreira P."/>
            <person name="Findley K."/>
            <person name="Foster B."/>
            <person name="Gaskell J."/>
            <person name="Glotzer D."/>
            <person name="Gorecki P."/>
            <person name="Heitman J."/>
            <person name="Hesse C."/>
            <person name="Hori C."/>
            <person name="Igarashi K."/>
            <person name="Jurgens J.A."/>
            <person name="Kallen N."/>
            <person name="Kersten P."/>
            <person name="Kohler A."/>
            <person name="Kuees U."/>
            <person name="Kumar T.K.A."/>
            <person name="Kuo A."/>
            <person name="LaButti K."/>
            <person name="Larrondo L.F."/>
            <person name="Lindquist E."/>
            <person name="Ling A."/>
            <person name="Lombard V."/>
            <person name="Lucas S."/>
            <person name="Lundell T."/>
            <person name="Martin R."/>
            <person name="McLaughlin D.J."/>
            <person name="Morgenstern I."/>
            <person name="Morin E."/>
            <person name="Murat C."/>
            <person name="Nagy L.G."/>
            <person name="Nolan M."/>
            <person name="Ohm R.A."/>
            <person name="Patyshakuliyeva A."/>
            <person name="Rokas A."/>
            <person name="Ruiz-Duenas F.J."/>
            <person name="Sabat G."/>
            <person name="Salamov A."/>
            <person name="Samejima M."/>
            <person name="Schmutz J."/>
            <person name="Slot J.C."/>
            <person name="St John F."/>
            <person name="Stenlid J."/>
            <person name="Sun H."/>
            <person name="Sun S."/>
            <person name="Syed K."/>
            <person name="Tsang A."/>
            <person name="Wiebenga A."/>
            <person name="Young D."/>
            <person name="Pisabarro A."/>
            <person name="Eastwood D.C."/>
            <person name="Martin F."/>
            <person name="Cullen D."/>
            <person name="Grigoriev I.V."/>
            <person name="Hibbett D.S."/>
        </authorList>
    </citation>
    <scope>NUCLEOTIDE SEQUENCE [LARGE SCALE GENOMIC DNA]</scope>
    <source>
        <strain evidence="1 2">MD-104</strain>
    </source>
</reference>
<gene>
    <name evidence="1" type="ORF">WOLCODRAFT_139456</name>
</gene>
<proteinExistence type="predicted"/>
<accession>A0A2H3IXA1</accession>
<evidence type="ECO:0000313" key="1">
    <source>
        <dbReference type="EMBL" id="PCH34586.1"/>
    </source>
</evidence>
<sequence>MPLLSPTHSVAEEVPVNSSGAILCRTLYQRQIPSPVELPVVLLSAPPALRILSPQRRLQRPPSCCLGGTRGPSFFRAMVSLRTSNCKSAPSIPWTWQLCGFI</sequence>
<dbReference type="Proteomes" id="UP000218811">
    <property type="component" value="Unassembled WGS sequence"/>
</dbReference>